<dbReference type="SUPFAM" id="SSF47616">
    <property type="entry name" value="GST C-terminal domain-like"/>
    <property type="match status" value="1"/>
</dbReference>
<evidence type="ECO:0000313" key="7">
    <source>
        <dbReference type="EMBL" id="RIA83116.1"/>
    </source>
</evidence>
<protein>
    <recommendedName>
        <fullName evidence="2">glutathione transferase</fullName>
        <ecNumber evidence="2">2.5.1.18</ecNumber>
    </recommendedName>
</protein>
<dbReference type="PANTHER" id="PTHR43900">
    <property type="entry name" value="GLUTATHIONE S-TRANSFERASE RHO"/>
    <property type="match status" value="1"/>
</dbReference>
<evidence type="ECO:0000259" key="5">
    <source>
        <dbReference type="PROSITE" id="PS50404"/>
    </source>
</evidence>
<feature type="domain" description="GST C-terminal" evidence="6">
    <location>
        <begin position="91"/>
        <end position="216"/>
    </location>
</feature>
<dbReference type="InterPro" id="IPR036282">
    <property type="entry name" value="Glutathione-S-Trfase_C_sf"/>
</dbReference>
<dbReference type="GO" id="GO:0009636">
    <property type="term" value="P:response to toxic substance"/>
    <property type="evidence" value="ECO:0007669"/>
    <property type="project" value="UniProtKB-ARBA"/>
</dbReference>
<evidence type="ECO:0000256" key="4">
    <source>
        <dbReference type="ARBA" id="ARBA00047960"/>
    </source>
</evidence>
<keyword evidence="8" id="KW-1185">Reference proteome</keyword>
<dbReference type="InterPro" id="IPR036249">
    <property type="entry name" value="Thioredoxin-like_sf"/>
</dbReference>
<dbReference type="SFLD" id="SFLDS00019">
    <property type="entry name" value="Glutathione_Transferase_(cytos"/>
    <property type="match status" value="1"/>
</dbReference>
<evidence type="ECO:0000256" key="3">
    <source>
        <dbReference type="ARBA" id="ARBA00022679"/>
    </source>
</evidence>
<evidence type="ECO:0000313" key="8">
    <source>
        <dbReference type="Proteomes" id="UP000265703"/>
    </source>
</evidence>
<accession>A0A397SEF6</accession>
<dbReference type="PROSITE" id="PS50405">
    <property type="entry name" value="GST_CTER"/>
    <property type="match status" value="1"/>
</dbReference>
<dbReference type="InterPro" id="IPR004046">
    <property type="entry name" value="GST_C"/>
</dbReference>
<dbReference type="EC" id="2.5.1.18" evidence="2"/>
<organism evidence="7 8">
    <name type="scientific">Glomus cerebriforme</name>
    <dbReference type="NCBI Taxonomy" id="658196"/>
    <lineage>
        <taxon>Eukaryota</taxon>
        <taxon>Fungi</taxon>
        <taxon>Fungi incertae sedis</taxon>
        <taxon>Mucoromycota</taxon>
        <taxon>Glomeromycotina</taxon>
        <taxon>Glomeromycetes</taxon>
        <taxon>Glomerales</taxon>
        <taxon>Glomeraceae</taxon>
        <taxon>Glomus</taxon>
    </lineage>
</organism>
<reference evidence="7 8" key="1">
    <citation type="submission" date="2018-06" db="EMBL/GenBank/DDBJ databases">
        <title>Comparative genomics reveals the genomic features of Rhizophagus irregularis, R. cerebriforme, R. diaphanum and Gigaspora rosea, and their symbiotic lifestyle signature.</title>
        <authorList>
            <person name="Morin E."/>
            <person name="San Clemente H."/>
            <person name="Chen E.C.H."/>
            <person name="De La Providencia I."/>
            <person name="Hainaut M."/>
            <person name="Kuo A."/>
            <person name="Kohler A."/>
            <person name="Murat C."/>
            <person name="Tang N."/>
            <person name="Roy S."/>
            <person name="Loubradou J."/>
            <person name="Henrissat B."/>
            <person name="Grigoriev I.V."/>
            <person name="Corradi N."/>
            <person name="Roux C."/>
            <person name="Martin F.M."/>
        </authorList>
    </citation>
    <scope>NUCLEOTIDE SEQUENCE [LARGE SCALE GENOMIC DNA]</scope>
    <source>
        <strain evidence="7 8">DAOM 227022</strain>
    </source>
</reference>
<dbReference type="PROSITE" id="PS50404">
    <property type="entry name" value="GST_NTER"/>
    <property type="match status" value="1"/>
</dbReference>
<dbReference type="Proteomes" id="UP000265703">
    <property type="component" value="Unassembled WGS sequence"/>
</dbReference>
<dbReference type="InterPro" id="IPR010987">
    <property type="entry name" value="Glutathione-S-Trfase_C-like"/>
</dbReference>
<dbReference type="GO" id="GO:0006749">
    <property type="term" value="P:glutathione metabolic process"/>
    <property type="evidence" value="ECO:0007669"/>
    <property type="project" value="TreeGrafter"/>
</dbReference>
<dbReference type="EMBL" id="QKYT01000597">
    <property type="protein sequence ID" value="RIA83116.1"/>
    <property type="molecule type" value="Genomic_DNA"/>
</dbReference>
<proteinExistence type="inferred from homology"/>
<comment type="catalytic activity">
    <reaction evidence="4">
        <text>RX + glutathione = an S-substituted glutathione + a halide anion + H(+)</text>
        <dbReference type="Rhea" id="RHEA:16437"/>
        <dbReference type="ChEBI" id="CHEBI:15378"/>
        <dbReference type="ChEBI" id="CHEBI:16042"/>
        <dbReference type="ChEBI" id="CHEBI:17792"/>
        <dbReference type="ChEBI" id="CHEBI:57925"/>
        <dbReference type="ChEBI" id="CHEBI:90779"/>
        <dbReference type="EC" id="2.5.1.18"/>
    </reaction>
</comment>
<dbReference type="GO" id="GO:0004364">
    <property type="term" value="F:glutathione transferase activity"/>
    <property type="evidence" value="ECO:0007669"/>
    <property type="project" value="UniProtKB-EC"/>
</dbReference>
<dbReference type="OrthoDB" id="249703at2759"/>
<comment type="caution">
    <text evidence="7">The sequence shown here is derived from an EMBL/GenBank/DDBJ whole genome shotgun (WGS) entry which is preliminary data.</text>
</comment>
<dbReference type="SUPFAM" id="SSF52833">
    <property type="entry name" value="Thioredoxin-like"/>
    <property type="match status" value="1"/>
</dbReference>
<dbReference type="GO" id="GO:0043295">
    <property type="term" value="F:glutathione binding"/>
    <property type="evidence" value="ECO:0007669"/>
    <property type="project" value="TreeGrafter"/>
</dbReference>
<dbReference type="FunFam" id="1.20.1050.10:FF:000004">
    <property type="entry name" value="Glutathione S-transferase F2"/>
    <property type="match status" value="1"/>
</dbReference>
<feature type="domain" description="GST N-terminal" evidence="5">
    <location>
        <begin position="1"/>
        <end position="82"/>
    </location>
</feature>
<dbReference type="Pfam" id="PF13417">
    <property type="entry name" value="GST_N_3"/>
    <property type="match status" value="1"/>
</dbReference>
<evidence type="ECO:0000256" key="1">
    <source>
        <dbReference type="ARBA" id="ARBA00010128"/>
    </source>
</evidence>
<name>A0A397SEF6_9GLOM</name>
<dbReference type="SFLD" id="SFLDG00358">
    <property type="entry name" value="Main_(cytGST)"/>
    <property type="match status" value="1"/>
</dbReference>
<dbReference type="InterPro" id="IPR004045">
    <property type="entry name" value="Glutathione_S-Trfase_N"/>
</dbReference>
<gene>
    <name evidence="7" type="ORF">C1645_809363</name>
</gene>
<evidence type="ECO:0000256" key="2">
    <source>
        <dbReference type="ARBA" id="ARBA00012452"/>
    </source>
</evidence>
<sequence>MTIQIIGFAKSAYTLKVTAVLKELGIPYEVTQPAKFEDIKTPEYLATKHPFGKIPVLIDDGFRLYESRAITRYLINKYQGTKNSTVLIPSDVQKAALVEQFISVETSYYDGPVSKLVAQEVFTKLRGGSPDPEIVKEAREEINKVLDVYEKILEGKDYLTGEFSLADVLHCPYTHYSVATGHDDLWNDPKRPNVARWWKNISERESWKKIVDELKQ</sequence>
<dbReference type="GO" id="GO:0005737">
    <property type="term" value="C:cytoplasm"/>
    <property type="evidence" value="ECO:0007669"/>
    <property type="project" value="TreeGrafter"/>
</dbReference>
<dbReference type="Gene3D" id="3.40.30.10">
    <property type="entry name" value="Glutaredoxin"/>
    <property type="match status" value="1"/>
</dbReference>
<dbReference type="Gene3D" id="1.20.1050.10">
    <property type="match status" value="1"/>
</dbReference>
<comment type="similarity">
    <text evidence="1">Belongs to the GST superfamily. Phi family.</text>
</comment>
<keyword evidence="3 7" id="KW-0808">Transferase</keyword>
<evidence type="ECO:0000259" key="6">
    <source>
        <dbReference type="PROSITE" id="PS50405"/>
    </source>
</evidence>
<dbReference type="Pfam" id="PF00043">
    <property type="entry name" value="GST_C"/>
    <property type="match status" value="1"/>
</dbReference>
<dbReference type="STRING" id="658196.A0A397SEF6"/>
<dbReference type="PANTHER" id="PTHR43900:SF3">
    <property type="entry name" value="GLUTATHIONE S-TRANSFERASE RHO"/>
    <property type="match status" value="1"/>
</dbReference>
<dbReference type="InterPro" id="IPR040079">
    <property type="entry name" value="Glutathione_S-Trfase"/>
</dbReference>
<dbReference type="AlphaFoldDB" id="A0A397SEF6"/>